<dbReference type="OrthoDB" id="120763at2759"/>
<name>A0A168LEC7_ABSGL</name>
<dbReference type="EMBL" id="LT551165">
    <property type="protein sequence ID" value="SAL96619.1"/>
    <property type="molecule type" value="Genomic_DNA"/>
</dbReference>
<evidence type="ECO:0000259" key="1">
    <source>
        <dbReference type="Pfam" id="PF16787"/>
    </source>
</evidence>
<dbReference type="InParanoid" id="A0A168LEC7"/>
<dbReference type="InterPro" id="IPR031872">
    <property type="entry name" value="NDC10_II"/>
</dbReference>
<dbReference type="Pfam" id="PF16787">
    <property type="entry name" value="NDC10_II"/>
    <property type="match status" value="1"/>
</dbReference>
<feature type="domain" description="Ndc10" evidence="1">
    <location>
        <begin position="9"/>
        <end position="99"/>
    </location>
</feature>
<sequence>MEGFSTNGRSFYLVHAALDPPTSLYKKLFPAIDKWHNRLAAKKLSPDSNGSIQPTVASNALVPVIMVLRKTFIQGSVLMMELRPRHPVWQHSIFSDPAYFSPKKVTKHHIIRK</sequence>
<dbReference type="GO" id="GO:0003677">
    <property type="term" value="F:DNA binding"/>
    <property type="evidence" value="ECO:0007669"/>
    <property type="project" value="InterPro"/>
</dbReference>
<keyword evidence="3" id="KW-1185">Reference proteome</keyword>
<dbReference type="InterPro" id="IPR038279">
    <property type="entry name" value="Ndc10_dom2_sf"/>
</dbReference>
<gene>
    <name evidence="2" type="primary">ABSGL_02035.1 scaffold 2596</name>
</gene>
<accession>A0A168LEC7</accession>
<organism evidence="2">
    <name type="scientific">Absidia glauca</name>
    <name type="common">Pin mould</name>
    <dbReference type="NCBI Taxonomy" id="4829"/>
    <lineage>
        <taxon>Eukaryota</taxon>
        <taxon>Fungi</taxon>
        <taxon>Fungi incertae sedis</taxon>
        <taxon>Mucoromycota</taxon>
        <taxon>Mucoromycotina</taxon>
        <taxon>Mucoromycetes</taxon>
        <taxon>Mucorales</taxon>
        <taxon>Cunninghamellaceae</taxon>
        <taxon>Absidia</taxon>
    </lineage>
</organism>
<evidence type="ECO:0000313" key="3">
    <source>
        <dbReference type="Proteomes" id="UP000078561"/>
    </source>
</evidence>
<dbReference type="AlphaFoldDB" id="A0A168LEC7"/>
<dbReference type="Proteomes" id="UP000078561">
    <property type="component" value="Unassembled WGS sequence"/>
</dbReference>
<reference evidence="2" key="1">
    <citation type="submission" date="2016-04" db="EMBL/GenBank/DDBJ databases">
        <authorList>
            <person name="Evans L.H."/>
            <person name="Alamgir A."/>
            <person name="Owens N."/>
            <person name="Weber N.D."/>
            <person name="Virtaneva K."/>
            <person name="Barbian K."/>
            <person name="Babar A."/>
            <person name="Rosenke K."/>
        </authorList>
    </citation>
    <scope>NUCLEOTIDE SEQUENCE [LARGE SCALE GENOMIC DNA]</scope>
    <source>
        <strain evidence="2">CBS 101.48</strain>
    </source>
</reference>
<dbReference type="Gene3D" id="1.10.443.20">
    <property type="entry name" value="Centromere DNA-binding protein complex CBF3 subunit, domain 2"/>
    <property type="match status" value="1"/>
</dbReference>
<proteinExistence type="predicted"/>
<evidence type="ECO:0000313" key="2">
    <source>
        <dbReference type="EMBL" id="SAL96619.1"/>
    </source>
</evidence>
<protein>
    <recommendedName>
        <fullName evidence="1">Ndc10 domain-containing protein</fullName>
    </recommendedName>
</protein>